<evidence type="ECO:0000313" key="2">
    <source>
        <dbReference type="Proteomes" id="UP000799754"/>
    </source>
</evidence>
<name>A0ACB6SA42_9PLEO</name>
<comment type="caution">
    <text evidence="1">The sequence shown here is derived from an EMBL/GenBank/DDBJ whole genome shotgun (WGS) entry which is preliminary data.</text>
</comment>
<reference evidence="1" key="1">
    <citation type="journal article" date="2020" name="Stud. Mycol.">
        <title>101 Dothideomycetes genomes: a test case for predicting lifestyles and emergence of pathogens.</title>
        <authorList>
            <person name="Haridas S."/>
            <person name="Albert R."/>
            <person name="Binder M."/>
            <person name="Bloem J."/>
            <person name="Labutti K."/>
            <person name="Salamov A."/>
            <person name="Andreopoulos B."/>
            <person name="Baker S."/>
            <person name="Barry K."/>
            <person name="Bills G."/>
            <person name="Bluhm B."/>
            <person name="Cannon C."/>
            <person name="Castanera R."/>
            <person name="Culley D."/>
            <person name="Daum C."/>
            <person name="Ezra D."/>
            <person name="Gonzalez J."/>
            <person name="Henrissat B."/>
            <person name="Kuo A."/>
            <person name="Liang C."/>
            <person name="Lipzen A."/>
            <person name="Lutzoni F."/>
            <person name="Magnuson J."/>
            <person name="Mondo S."/>
            <person name="Nolan M."/>
            <person name="Ohm R."/>
            <person name="Pangilinan J."/>
            <person name="Park H.-J."/>
            <person name="Ramirez L."/>
            <person name="Alfaro M."/>
            <person name="Sun H."/>
            <person name="Tritt A."/>
            <person name="Yoshinaga Y."/>
            <person name="Zwiers L.-H."/>
            <person name="Turgeon B."/>
            <person name="Goodwin S."/>
            <person name="Spatafora J."/>
            <person name="Crous P."/>
            <person name="Grigoriev I."/>
        </authorList>
    </citation>
    <scope>NUCLEOTIDE SEQUENCE</scope>
    <source>
        <strain evidence="1">CBS 525.71</strain>
    </source>
</reference>
<proteinExistence type="predicted"/>
<keyword evidence="2" id="KW-1185">Reference proteome</keyword>
<gene>
    <name evidence="1" type="ORF">BU25DRAFT_485383</name>
</gene>
<evidence type="ECO:0000313" key="1">
    <source>
        <dbReference type="EMBL" id="KAF2630194.1"/>
    </source>
</evidence>
<dbReference type="EMBL" id="MU006708">
    <property type="protein sequence ID" value="KAF2630194.1"/>
    <property type="molecule type" value="Genomic_DNA"/>
</dbReference>
<protein>
    <submittedName>
        <fullName evidence="1">Uncharacterized protein</fullName>
    </submittedName>
</protein>
<accession>A0ACB6SA42</accession>
<sequence>MPPPSTTSEHRTDPGCLRGPLFFQRLGNLDLFNNLLFNRERVYQSLRRFSPIRTNAVSEEELVRRQSVESEDHVIQSIEPKEEGDPAQDDLMLSYLKSTNMAVSKPRGRLPKKAPAKAKPKGKLGIATTKKRSPPVTSKAERASKIQKTVPIANSGKRVNSRGASVTDAYIISDDDDDFDQPPQKSRTDSLTPPRQTPKINSPGSEDDLNPIATPTPTSTHSNNVENELVRMKVAHLKELEQLRQQLNASEATLKQIKEEAEREPIELQRRQSVTSDKQMAELEEDLEAERRRSSALSRECDHLRKEMEAARSCLKGEADLIQQRDEYERLHKEEQDTNADLMRDLVEKDEESTRKATEMVKEMQQLAKQIEELQREATQLVNENAALRESSSSQDNKGRSSASPAPSQSSSASDQEQRLANIRKTYITVKKRYDNLHSVATNISTATRSWDYGSFGEFGQYLRQLKTALDENGPEGQGAGADSQEAEVD</sequence>
<organism evidence="1 2">
    <name type="scientific">Macroventuria anomochaeta</name>
    <dbReference type="NCBI Taxonomy" id="301207"/>
    <lineage>
        <taxon>Eukaryota</taxon>
        <taxon>Fungi</taxon>
        <taxon>Dikarya</taxon>
        <taxon>Ascomycota</taxon>
        <taxon>Pezizomycotina</taxon>
        <taxon>Dothideomycetes</taxon>
        <taxon>Pleosporomycetidae</taxon>
        <taxon>Pleosporales</taxon>
        <taxon>Pleosporineae</taxon>
        <taxon>Didymellaceae</taxon>
        <taxon>Macroventuria</taxon>
    </lineage>
</organism>
<dbReference type="Proteomes" id="UP000799754">
    <property type="component" value="Unassembled WGS sequence"/>
</dbReference>